<feature type="compositionally biased region" description="Low complexity" evidence="1">
    <location>
        <begin position="404"/>
        <end position="418"/>
    </location>
</feature>
<dbReference type="AlphaFoldDB" id="A0A6J4QLR5"/>
<gene>
    <name evidence="2" type="ORF">AVDCRST_MAG66-4564</name>
</gene>
<proteinExistence type="predicted"/>
<feature type="compositionally biased region" description="Basic residues" evidence="1">
    <location>
        <begin position="93"/>
        <end position="108"/>
    </location>
</feature>
<feature type="compositionally biased region" description="Basic residues" evidence="1">
    <location>
        <begin position="428"/>
        <end position="443"/>
    </location>
</feature>
<dbReference type="EMBL" id="CADCUS010000613">
    <property type="protein sequence ID" value="CAA9447308.1"/>
    <property type="molecule type" value="Genomic_DNA"/>
</dbReference>
<feature type="compositionally biased region" description="Basic residues" evidence="1">
    <location>
        <begin position="116"/>
        <end position="125"/>
    </location>
</feature>
<feature type="region of interest" description="Disordered" evidence="1">
    <location>
        <begin position="251"/>
        <end position="282"/>
    </location>
</feature>
<feature type="compositionally biased region" description="Low complexity" evidence="1">
    <location>
        <begin position="569"/>
        <end position="583"/>
    </location>
</feature>
<feature type="non-terminal residue" evidence="2">
    <location>
        <position position="627"/>
    </location>
</feature>
<accession>A0A6J4QLR5</accession>
<feature type="compositionally biased region" description="Basic residues" evidence="1">
    <location>
        <begin position="48"/>
        <end position="58"/>
    </location>
</feature>
<evidence type="ECO:0000256" key="1">
    <source>
        <dbReference type="SAM" id="MobiDB-lite"/>
    </source>
</evidence>
<feature type="region of interest" description="Disordered" evidence="1">
    <location>
        <begin position="214"/>
        <end position="238"/>
    </location>
</feature>
<feature type="region of interest" description="Disordered" evidence="1">
    <location>
        <begin position="321"/>
        <end position="536"/>
    </location>
</feature>
<protein>
    <submittedName>
        <fullName evidence="2">Uncharacterized protein</fullName>
    </submittedName>
</protein>
<feature type="non-terminal residue" evidence="2">
    <location>
        <position position="1"/>
    </location>
</feature>
<organism evidence="2">
    <name type="scientific">uncultured Pseudonocardia sp</name>
    <dbReference type="NCBI Taxonomy" id="211455"/>
    <lineage>
        <taxon>Bacteria</taxon>
        <taxon>Bacillati</taxon>
        <taxon>Actinomycetota</taxon>
        <taxon>Actinomycetes</taxon>
        <taxon>Pseudonocardiales</taxon>
        <taxon>Pseudonocardiaceae</taxon>
        <taxon>Pseudonocardia</taxon>
        <taxon>environmental samples</taxon>
    </lineage>
</organism>
<feature type="compositionally biased region" description="Basic and acidic residues" evidence="1">
    <location>
        <begin position="164"/>
        <end position="178"/>
    </location>
</feature>
<feature type="compositionally biased region" description="Low complexity" evidence="1">
    <location>
        <begin position="80"/>
        <end position="92"/>
    </location>
</feature>
<reference evidence="2" key="1">
    <citation type="submission" date="2020-02" db="EMBL/GenBank/DDBJ databases">
        <authorList>
            <person name="Meier V. D."/>
        </authorList>
    </citation>
    <scope>NUCLEOTIDE SEQUENCE</scope>
    <source>
        <strain evidence="2">AVDCRST_MAG66</strain>
    </source>
</reference>
<feature type="region of interest" description="Disordered" evidence="1">
    <location>
        <begin position="26"/>
        <end position="125"/>
    </location>
</feature>
<feature type="compositionally biased region" description="Low complexity" evidence="1">
    <location>
        <begin position="382"/>
        <end position="394"/>
    </location>
</feature>
<feature type="compositionally biased region" description="Basic residues" evidence="1">
    <location>
        <begin position="584"/>
        <end position="604"/>
    </location>
</feature>
<name>A0A6J4QLR5_9PSEU</name>
<feature type="region of interest" description="Disordered" evidence="1">
    <location>
        <begin position="152"/>
        <end position="185"/>
    </location>
</feature>
<evidence type="ECO:0000313" key="2">
    <source>
        <dbReference type="EMBL" id="CAA9447308.1"/>
    </source>
</evidence>
<feature type="region of interest" description="Disordered" evidence="1">
    <location>
        <begin position="559"/>
        <end position="627"/>
    </location>
</feature>
<feature type="compositionally biased region" description="Basic residues" evidence="1">
    <location>
        <begin position="273"/>
        <end position="282"/>
    </location>
</feature>
<feature type="compositionally biased region" description="Basic residues" evidence="1">
    <location>
        <begin position="26"/>
        <end position="41"/>
    </location>
</feature>
<feature type="compositionally biased region" description="Basic residues" evidence="1">
    <location>
        <begin position="499"/>
        <end position="513"/>
    </location>
</feature>
<feature type="compositionally biased region" description="Basic and acidic residues" evidence="1">
    <location>
        <begin position="251"/>
        <end position="272"/>
    </location>
</feature>
<feature type="compositionally biased region" description="Low complexity" evidence="1">
    <location>
        <begin position="482"/>
        <end position="498"/>
    </location>
</feature>
<sequence>DRNHQDRRRRDALPVLRHRLRLRRVVRRAARRRPGTGRRRATGGADRARRRRGGRARAGRAGDRRGVPAQPRPALRRRLGAPARPAAPGAARPRARHLLPGGRRHRVPGHPPGAGHARRRRPRLRGPHLVADADRPDRAVLPARAVRGPSRRLRRLPHAAEPVRPQDRQPRAGERHDLAPGVRDGLGVHADRRHRLPGGRREGHRVPAGAHALRRRGRGRDLLVPRHPAGRRPGDQALHLRVLRRLRRDPRVRADLRPRRPGPDLPRDGRRADPRRRRRHAAAVRAVLPRPRGRGLLVAHRPHHALAAPRVAAGQPLAQELELRRRPRPGVPHQPLPRHRRGAPRRHARAHVRHHRRALPGRRAQPVRQRALPRRLEPRPRAPLAAGPRRGGAQPEDRLEPHADAVAAPARGVRGARPAPRRPDARGRQRSPPRRVVRRRRAGAPRGTAVAPLHLARPQGVVAAGAGDPRLPGAGRHGGRRGAPAAGPGGAVVLQRLLPRPRRGRRVLQRARRRDGVPPGQRAPEGQPRDEHVPLRGAVLPRRDLLLAPRPGQADVAVVRPPAHRRPDAAGLPRPAAAGLGAARRGRGRRARPPRLRRRRAHRRAAPDRLPADGPRAARAARPERGM</sequence>
<feature type="compositionally biased region" description="Basic residues" evidence="1">
    <location>
        <begin position="336"/>
        <end position="360"/>
    </location>
</feature>